<protein>
    <submittedName>
        <fullName evidence="1">Uncharacterized protein</fullName>
    </submittedName>
</protein>
<evidence type="ECO:0000313" key="2">
    <source>
        <dbReference type="Proteomes" id="UP001143856"/>
    </source>
</evidence>
<gene>
    <name evidence="1" type="ORF">NUW58_g6609</name>
</gene>
<evidence type="ECO:0000313" key="1">
    <source>
        <dbReference type="EMBL" id="KAJ2981742.1"/>
    </source>
</evidence>
<organism evidence="1 2">
    <name type="scientific">Xylaria curta</name>
    <dbReference type="NCBI Taxonomy" id="42375"/>
    <lineage>
        <taxon>Eukaryota</taxon>
        <taxon>Fungi</taxon>
        <taxon>Dikarya</taxon>
        <taxon>Ascomycota</taxon>
        <taxon>Pezizomycotina</taxon>
        <taxon>Sordariomycetes</taxon>
        <taxon>Xylariomycetidae</taxon>
        <taxon>Xylariales</taxon>
        <taxon>Xylariaceae</taxon>
        <taxon>Xylaria</taxon>
    </lineage>
</organism>
<dbReference type="Proteomes" id="UP001143856">
    <property type="component" value="Unassembled WGS sequence"/>
</dbReference>
<accession>A0ACC1NQW9</accession>
<proteinExistence type="predicted"/>
<reference evidence="1" key="1">
    <citation type="submission" date="2022-10" db="EMBL/GenBank/DDBJ databases">
        <title>Genome Sequence of Xylaria curta.</title>
        <authorList>
            <person name="Buettner E."/>
        </authorList>
    </citation>
    <scope>NUCLEOTIDE SEQUENCE</scope>
    <source>
        <strain evidence="1">Babe10</strain>
    </source>
</reference>
<name>A0ACC1NQW9_9PEZI</name>
<sequence>MTPPRPLSQIERLAATISESATKLHRISAEKGVPLPSFEENAVFSIPSEALDAQDAILDATAELHDLLLDPMILIREHGGHNNSACLQAIARFNIAAMVPSEGRVGFNDIARQTGLSEDMVSRFLRHAMTMRVFCEPEPGMMLDALQRWPNSSEPSETGFSMASNSSASIYEVLASDAERAARFSNAMKAFSTTSVFYITHLTDNYDWASLGKVEVVDVGGAQGHVALELAKRFENLDIPVQDIYEVVRHAENQLPGEFKNQTRFLAHDLFAPQTLSADVFIFRWVLHNWSDEHCLRILRAQIPSLKPNARIVIQDGCLPAPGTIAHWQEKYIRSDDLTMASVFNPRERTADAWRELLLAADHRFMMNSVTRPRGSALAIMEVIWKEFN</sequence>
<dbReference type="EMBL" id="JAPDGR010001528">
    <property type="protein sequence ID" value="KAJ2981742.1"/>
    <property type="molecule type" value="Genomic_DNA"/>
</dbReference>
<keyword evidence="2" id="KW-1185">Reference proteome</keyword>
<comment type="caution">
    <text evidence="1">The sequence shown here is derived from an EMBL/GenBank/DDBJ whole genome shotgun (WGS) entry which is preliminary data.</text>
</comment>